<keyword evidence="5" id="KW-0520">NAD</keyword>
<dbReference type="PANTHER" id="PTHR43706:SF9">
    <property type="entry name" value="TYPE II NADH:QUINONE OXIDOREDUCTASE"/>
    <property type="match status" value="1"/>
</dbReference>
<dbReference type="EMBL" id="JACHXV010000005">
    <property type="protein sequence ID" value="MBB3173758.1"/>
    <property type="molecule type" value="Genomic_DNA"/>
</dbReference>
<evidence type="ECO:0000256" key="3">
    <source>
        <dbReference type="ARBA" id="ARBA00022827"/>
    </source>
</evidence>
<evidence type="ECO:0000259" key="6">
    <source>
        <dbReference type="Pfam" id="PF07992"/>
    </source>
</evidence>
<evidence type="ECO:0000256" key="2">
    <source>
        <dbReference type="ARBA" id="ARBA00022630"/>
    </source>
</evidence>
<evidence type="ECO:0000256" key="5">
    <source>
        <dbReference type="ARBA" id="ARBA00023027"/>
    </source>
</evidence>
<evidence type="ECO:0000256" key="1">
    <source>
        <dbReference type="ARBA" id="ARBA00005272"/>
    </source>
</evidence>
<dbReference type="InterPro" id="IPR045024">
    <property type="entry name" value="NDH-2"/>
</dbReference>
<dbReference type="Proteomes" id="UP000565205">
    <property type="component" value="Unassembled WGS sequence"/>
</dbReference>
<dbReference type="PRINTS" id="PR00368">
    <property type="entry name" value="FADPNR"/>
</dbReference>
<dbReference type="Pfam" id="PF07992">
    <property type="entry name" value="Pyr_redox_2"/>
    <property type="match status" value="1"/>
</dbReference>
<dbReference type="GO" id="GO:0003954">
    <property type="term" value="F:NADH dehydrogenase activity"/>
    <property type="evidence" value="ECO:0007669"/>
    <property type="project" value="InterPro"/>
</dbReference>
<dbReference type="SUPFAM" id="SSF51905">
    <property type="entry name" value="FAD/NAD(P)-binding domain"/>
    <property type="match status" value="2"/>
</dbReference>
<dbReference type="Gene3D" id="3.50.50.100">
    <property type="match status" value="1"/>
</dbReference>
<dbReference type="RefSeq" id="WP_176621529.1">
    <property type="nucleotide sequence ID" value="NZ_JABXXQ010000001.1"/>
</dbReference>
<organism evidence="7 9">
    <name type="scientific">Endobacter medicaginis</name>
    <dbReference type="NCBI Taxonomy" id="1181271"/>
    <lineage>
        <taxon>Bacteria</taxon>
        <taxon>Pseudomonadati</taxon>
        <taxon>Pseudomonadota</taxon>
        <taxon>Alphaproteobacteria</taxon>
        <taxon>Acetobacterales</taxon>
        <taxon>Acetobacteraceae</taxon>
        <taxon>Endobacter</taxon>
    </lineage>
</organism>
<accession>A0A839UU16</accession>
<keyword evidence="3" id="KW-0274">FAD</keyword>
<evidence type="ECO:0000313" key="7">
    <source>
        <dbReference type="EMBL" id="MBB3173758.1"/>
    </source>
</evidence>
<keyword evidence="9" id="KW-1185">Reference proteome</keyword>
<sequence length="430" mass="45375">MPGVHRLVIVGGGVAGLDLASHIARGRATRSRYAVTLVDREPAHVWKPMLHTIAAGTADAALQQTPYIVQARQAGFQFEPGAATAIDRAARTLRIAAVTINNEPVLPEREIGYDTLVLACGSRANDFGTPGVAEHCATIDSRGEAIAFNDRLRAELMRAAGGADHLSVGIVGGGATGVELAAELIRIADIADHYGASGLRHRLRVTLIEAGPRILAPFPPRISTATQATLEGLGVTVKTSAQVKRVDATGFELADGSRVDAGIRVWAAGVRAPHLLDSLTGLDKSKTGQLVVGPDLVAPGDRHILALGDCAAPKLPGRDTPVPTTAQAAYQQAVYLCEHLPAIIDGARVPDFRYHDFGSLVSLGGYDAYGTLGRVGLLQGGFIEGRVAQLGHALLYRRHQSRLYGLWRGSLLWLADSLGSRVKPEARLGS</sequence>
<dbReference type="Proteomes" id="UP000557688">
    <property type="component" value="Unassembled WGS sequence"/>
</dbReference>
<evidence type="ECO:0000313" key="10">
    <source>
        <dbReference type="Proteomes" id="UP000565205"/>
    </source>
</evidence>
<dbReference type="InterPro" id="IPR036188">
    <property type="entry name" value="FAD/NAD-bd_sf"/>
</dbReference>
<protein>
    <submittedName>
        <fullName evidence="8">NAD(P)/FAD-dependent oxidoreductase</fullName>
    </submittedName>
    <submittedName>
        <fullName evidence="7">NADH dehydrogenase</fullName>
        <ecNumber evidence="7">1.6.99.3</ecNumber>
    </submittedName>
</protein>
<dbReference type="PRINTS" id="PR00411">
    <property type="entry name" value="PNDRDTASEI"/>
</dbReference>
<feature type="domain" description="FAD/NAD(P)-binding" evidence="6">
    <location>
        <begin position="6"/>
        <end position="333"/>
    </location>
</feature>
<evidence type="ECO:0000313" key="8">
    <source>
        <dbReference type="EMBL" id="NVN28775.1"/>
    </source>
</evidence>
<keyword evidence="2" id="KW-0285">Flavoprotein</keyword>
<comment type="caution">
    <text evidence="7">The sequence shown here is derived from an EMBL/GenBank/DDBJ whole genome shotgun (WGS) entry which is preliminary data.</text>
</comment>
<dbReference type="EMBL" id="JABXXQ010000001">
    <property type="protein sequence ID" value="NVN28775.1"/>
    <property type="molecule type" value="Genomic_DNA"/>
</dbReference>
<comment type="similarity">
    <text evidence="1">Belongs to the NADH dehydrogenase family.</text>
</comment>
<gene>
    <name evidence="7" type="ORF">FHR90_001590</name>
    <name evidence="8" type="ORF">HUK83_00240</name>
</gene>
<reference evidence="7 9" key="2">
    <citation type="submission" date="2020-08" db="EMBL/GenBank/DDBJ databases">
        <title>Genomic Encyclopedia of Type Strains, Phase III (KMG-III): the genomes of soil and plant-associated and newly described type strains.</title>
        <authorList>
            <person name="Whitman W."/>
        </authorList>
    </citation>
    <scope>NUCLEOTIDE SEQUENCE [LARGE SCALE GENOMIC DNA]</scope>
    <source>
        <strain evidence="7 9">CECT 8088</strain>
    </source>
</reference>
<dbReference type="GO" id="GO:0008137">
    <property type="term" value="F:NADH dehydrogenase (ubiquinone) activity"/>
    <property type="evidence" value="ECO:0007669"/>
    <property type="project" value="TreeGrafter"/>
</dbReference>
<evidence type="ECO:0000313" key="9">
    <source>
        <dbReference type="Proteomes" id="UP000557688"/>
    </source>
</evidence>
<evidence type="ECO:0000256" key="4">
    <source>
        <dbReference type="ARBA" id="ARBA00023002"/>
    </source>
</evidence>
<dbReference type="EC" id="1.6.99.3" evidence="7"/>
<dbReference type="InterPro" id="IPR023753">
    <property type="entry name" value="FAD/NAD-binding_dom"/>
</dbReference>
<dbReference type="PANTHER" id="PTHR43706">
    <property type="entry name" value="NADH DEHYDROGENASE"/>
    <property type="match status" value="1"/>
</dbReference>
<name>A0A839UU16_9PROT</name>
<reference evidence="8 10" key="1">
    <citation type="submission" date="2020-06" db="EMBL/GenBank/DDBJ databases">
        <title>Description of novel acetic acid bacteria.</title>
        <authorList>
            <person name="Sombolestani A."/>
        </authorList>
    </citation>
    <scope>NUCLEOTIDE SEQUENCE [LARGE SCALE GENOMIC DNA]</scope>
    <source>
        <strain evidence="8 10">LMG 26838</strain>
    </source>
</reference>
<dbReference type="AlphaFoldDB" id="A0A839UU16"/>
<proteinExistence type="inferred from homology"/>
<keyword evidence="4 7" id="KW-0560">Oxidoreductase</keyword>